<feature type="domain" description="VWFA" evidence="13">
    <location>
        <begin position="1071"/>
        <end position="1245"/>
    </location>
</feature>
<keyword evidence="6" id="KW-0677">Repeat</keyword>
<dbReference type="Pfam" id="PF01839">
    <property type="entry name" value="FG-GAP"/>
    <property type="match status" value="3"/>
</dbReference>
<dbReference type="PANTHER" id="PTHR24020">
    <property type="entry name" value="COLLAGEN ALPHA"/>
    <property type="match status" value="1"/>
</dbReference>
<keyword evidence="8" id="KW-1015">Disulfide bond</keyword>
<dbReference type="Gene3D" id="1.20.5.930">
    <property type="entry name" value="Bicelle-embedded integrin alpha(iib) transmembrane segment"/>
    <property type="match status" value="2"/>
</dbReference>
<evidence type="ECO:0000256" key="9">
    <source>
        <dbReference type="ARBA" id="ARBA00023180"/>
    </source>
</evidence>
<dbReference type="SUPFAM" id="SSF53300">
    <property type="entry name" value="vWA-like"/>
    <property type="match status" value="4"/>
</dbReference>
<dbReference type="PROSITE" id="PS50234">
    <property type="entry name" value="VWFA"/>
    <property type="match status" value="4"/>
</dbReference>
<feature type="transmembrane region" description="Helical" evidence="11">
    <location>
        <begin position="700"/>
        <end position="720"/>
    </location>
</feature>
<dbReference type="InterPro" id="IPR013517">
    <property type="entry name" value="FG-GAP"/>
</dbReference>
<dbReference type="Pfam" id="PF00092">
    <property type="entry name" value="VWA"/>
    <property type="match status" value="4"/>
</dbReference>
<evidence type="ECO:0000256" key="8">
    <source>
        <dbReference type="ARBA" id="ARBA00023157"/>
    </source>
</evidence>
<evidence type="ECO:0000313" key="14">
    <source>
        <dbReference type="EMBL" id="KAG2464403.1"/>
    </source>
</evidence>
<feature type="non-terminal residue" evidence="14">
    <location>
        <position position="1500"/>
    </location>
</feature>
<sequence>MTTKSHSTPPAEFCHLLPDSDSILEMVRWLPVMINPSRTMAFECTKRNIDLVFLFDGSESLKGDDFINNKNFIIDIMKNLTNTSIQFAAVQFSSDVRTEFNFSSYQAIRDPEKLLANVQHMKQLTNTHKALDYTIGNLLYNTQYGAKENATKVLLIITDGDPTDYDDDYNNVTKRLDEKHIIRYVIGIGNVKIENLKSLASEPRGNNTFYIDNYKGLKGILDNLQAKIYSMEGEKNAYSRSFVNEMSQSGFSVAYSEDHLFLGAVGTSDWAGSVLEMKPGGKTTIVLPMAPEKDTYLGYSIAVGHLGKASLVIAGAPRHKHKGRVDIFYNSGELWEKVQNLTGDQIGSYFGGEVCAVDVNSDGVTDILLVGAPQYYKPKTEGMVYVYRLGEAATATLLFNVSGETGLQSARFGSSISTIQDLNEDGLTDIAIGAPLEDDNRGSVYIFHGSAKGMNSRYSQDSKRQGRYHTAEILTHVDLTIELNLPFVYGVGVGGGLLCLILFIVVFYKFGFFKRKKFDENEQSDDMDFEAELDQKSTVPTKDMQKNEVGDGKETEKDPLNECTKHNVDLVFLVDSSGSLRNADFINSKSFIIDIMKNMSSTSIQFAAVQFSSDVRTEFNFSRYQAIRDPEKLLTNMQHMMLSTNTHKALNYTIGNLLYNTQYGAKEKATKVLLIITDGDSTDFDKDYDYVTKRLDEKHVIRYAIGVKIIQDVLVIITGLQVPTHHPLSLYRSEKTVLLPLQVGSVNIKNLKSLASEPKDSNTFYVNDYKGLRRILDNMQDRIYNVEECTKHNVDLVFLVDSSGSLRNADFINSKSFIIDIMKNMSSTSIQFAAVQFSSDVRTEFNFSRYQAIRDPEKLLTNMQHMMLSTNTHKALNYTIGNLLYNTQYGAKEKATKVLLIITDGDSTDFDKDYDYVTKRLDEKHVIRYAIGVKIIQDVLVIITGLQVPTHHPLSLYRSEKTVLLPLQVGSVNIKNLKSLASEPKDSNTFYVNDYKGLRRILDNMQDRIYNVEDEKTKCWSFVNEMSQSGFSMAYAKLLLQPHLFSSMSLEAVTVLFFTQLLQECTKCNIDLVFLFDGSESRKGHDFTNNKNFIIDIMKNLTNTSIQFAAVQFSSDVRTEFNFSSYQAIRDPEKLLGNIQHMRKLTNTHKALDYTIGNLLYNTQYGAKENATKVLLIITDGDHTDYDDDYNYVTKRLDEKHIIRYVIGIGNGKIENLKSLASEPKDKNTFYINDYQGLKGILDNLQAKVYNMEDEEKAKRRSFVNEMSQSGFSVAYAEDRLFLGAVGTSHWAGSVIEMKPDMKTPIMLPMASDKNAYLGYSIAVGHLGKASLVIAGAPRDKHKGRVDIFYNSGKDWERVQNLIGDQIGSYFGGEVCAVDVNSDGFTDILLVGAPNYYKPETEGMVYVYHLGEAAIATISTHVNLTIEPNLIFVYGVGVGCGLLFLLLLIVVFYKCGFFKRKKFDEHEQRDNMDCEEESDQQSSLHFENIEMTENNPFNGE</sequence>
<name>A0A8X7X8W4_POLSE</name>
<dbReference type="GO" id="GO:0007229">
    <property type="term" value="P:integrin-mediated signaling pathway"/>
    <property type="evidence" value="ECO:0007669"/>
    <property type="project" value="UniProtKB-KW"/>
</dbReference>
<feature type="region of interest" description="Disordered" evidence="12">
    <location>
        <begin position="533"/>
        <end position="560"/>
    </location>
</feature>
<keyword evidence="11" id="KW-1133">Transmembrane helix</keyword>
<keyword evidence="5" id="KW-0732">Signal</keyword>
<keyword evidence="11" id="KW-0675">Receptor</keyword>
<dbReference type="Proteomes" id="UP000886611">
    <property type="component" value="Unassembled WGS sequence"/>
</dbReference>
<evidence type="ECO:0000256" key="4">
    <source>
        <dbReference type="ARBA" id="ARBA00022723"/>
    </source>
</evidence>
<dbReference type="InterPro" id="IPR018184">
    <property type="entry name" value="Integrin_alpha_C_CS"/>
</dbReference>
<dbReference type="PROSITE" id="PS51470">
    <property type="entry name" value="FG_GAP"/>
    <property type="match status" value="3"/>
</dbReference>
<dbReference type="PROSITE" id="PS00242">
    <property type="entry name" value="INTEGRIN_ALPHA"/>
    <property type="match status" value="2"/>
</dbReference>
<gene>
    <name evidence="14" type="primary">Itgal</name>
    <name evidence="14" type="ORF">GTO96_0002285</name>
</gene>
<keyword evidence="15" id="KW-1185">Reference proteome</keyword>
<dbReference type="GO" id="GO:0005576">
    <property type="term" value="C:extracellular region"/>
    <property type="evidence" value="ECO:0007669"/>
    <property type="project" value="UniProtKB-SubCell"/>
</dbReference>
<dbReference type="InterPro" id="IPR028994">
    <property type="entry name" value="Integrin_alpha_N"/>
</dbReference>
<comment type="caution">
    <text evidence="11">Lacks conserved residue(s) required for the propagation of feature annotation.</text>
</comment>
<feature type="region of interest" description="Disordered" evidence="12">
    <location>
        <begin position="1468"/>
        <end position="1500"/>
    </location>
</feature>
<dbReference type="InterPro" id="IPR000413">
    <property type="entry name" value="Integrin_alpha"/>
</dbReference>
<dbReference type="Gene3D" id="3.40.50.410">
    <property type="entry name" value="von Willebrand factor, type A domain"/>
    <property type="match status" value="4"/>
</dbReference>
<keyword evidence="11" id="KW-0401">Integrin</keyword>
<dbReference type="SUPFAM" id="SSF69318">
    <property type="entry name" value="Integrin alpha N-terminal domain"/>
    <property type="match status" value="2"/>
</dbReference>
<keyword evidence="9" id="KW-0325">Glycoprotein</keyword>
<feature type="domain" description="VWFA" evidence="13">
    <location>
        <begin position="50"/>
        <end position="224"/>
    </location>
</feature>
<dbReference type="PANTHER" id="PTHR24020:SF77">
    <property type="entry name" value="VON WILLEBRAND FACTOR A DOMAIN-CONTAINING PROTEIN 1"/>
    <property type="match status" value="1"/>
</dbReference>
<feature type="repeat" description="FG-GAP" evidence="10">
    <location>
        <begin position="1357"/>
        <end position="1417"/>
    </location>
</feature>
<keyword evidence="2" id="KW-0964">Secreted</keyword>
<keyword evidence="4" id="KW-0479">Metal-binding</keyword>
<dbReference type="EMBL" id="JAATIS010003638">
    <property type="protein sequence ID" value="KAG2464403.1"/>
    <property type="molecule type" value="Genomic_DNA"/>
</dbReference>
<dbReference type="GO" id="GO:0046872">
    <property type="term" value="F:metal ion binding"/>
    <property type="evidence" value="ECO:0007669"/>
    <property type="project" value="UniProtKB-KW"/>
</dbReference>
<dbReference type="GO" id="GO:0007155">
    <property type="term" value="P:cell adhesion"/>
    <property type="evidence" value="ECO:0007669"/>
    <property type="project" value="UniProtKB-KW"/>
</dbReference>
<evidence type="ECO:0000256" key="2">
    <source>
        <dbReference type="ARBA" id="ARBA00022525"/>
    </source>
</evidence>
<evidence type="ECO:0000256" key="5">
    <source>
        <dbReference type="ARBA" id="ARBA00022729"/>
    </source>
</evidence>
<comment type="subcellular location">
    <subcellularLocation>
        <location evidence="11">Membrane</location>
        <topology evidence="11">Single-pass type I membrane protein</topology>
    </subcellularLocation>
    <subcellularLocation>
        <location evidence="1">Secreted</location>
    </subcellularLocation>
</comment>
<reference evidence="14 15" key="1">
    <citation type="journal article" date="2021" name="Cell">
        <title>Tracing the genetic footprints of vertebrate landing in non-teleost ray-finned fishes.</title>
        <authorList>
            <person name="Bi X."/>
            <person name="Wang K."/>
            <person name="Yang L."/>
            <person name="Pan H."/>
            <person name="Jiang H."/>
            <person name="Wei Q."/>
            <person name="Fang M."/>
            <person name="Yu H."/>
            <person name="Zhu C."/>
            <person name="Cai Y."/>
            <person name="He Y."/>
            <person name="Gan X."/>
            <person name="Zeng H."/>
            <person name="Yu D."/>
            <person name="Zhu Y."/>
            <person name="Jiang H."/>
            <person name="Qiu Q."/>
            <person name="Yang H."/>
            <person name="Zhang Y.E."/>
            <person name="Wang W."/>
            <person name="Zhu M."/>
            <person name="He S."/>
            <person name="Zhang G."/>
        </authorList>
    </citation>
    <scope>NUCLEOTIDE SEQUENCE [LARGE SCALE GENOMIC DNA]</scope>
    <source>
        <strain evidence="14">Bchr_013</strain>
    </source>
</reference>
<feature type="compositionally biased region" description="Basic and acidic residues" evidence="12">
    <location>
        <begin position="543"/>
        <end position="560"/>
    </location>
</feature>
<dbReference type="GO" id="GO:0008305">
    <property type="term" value="C:integrin complex"/>
    <property type="evidence" value="ECO:0007669"/>
    <property type="project" value="InterPro"/>
</dbReference>
<dbReference type="Gene3D" id="2.130.10.130">
    <property type="entry name" value="Integrin alpha, N-terminal"/>
    <property type="match status" value="2"/>
</dbReference>
<dbReference type="SMART" id="SM00327">
    <property type="entry name" value="VWA"/>
    <property type="match status" value="4"/>
</dbReference>
<evidence type="ECO:0000313" key="15">
    <source>
        <dbReference type="Proteomes" id="UP000886611"/>
    </source>
</evidence>
<dbReference type="PRINTS" id="PR00453">
    <property type="entry name" value="VWFADOMAIN"/>
</dbReference>
<feature type="non-terminal residue" evidence="14">
    <location>
        <position position="1"/>
    </location>
</feature>
<comment type="similarity">
    <text evidence="11">Belongs to the integrin alpha chain family.</text>
</comment>
<feature type="transmembrane region" description="Helical" evidence="11">
    <location>
        <begin position="487"/>
        <end position="508"/>
    </location>
</feature>
<evidence type="ECO:0000256" key="10">
    <source>
        <dbReference type="PROSITE-ProRule" id="PRU00803"/>
    </source>
</evidence>
<accession>A0A8X7X8W4</accession>
<keyword evidence="11" id="KW-0812">Transmembrane</keyword>
<proteinExistence type="inferred from homology"/>
<evidence type="ECO:0000256" key="11">
    <source>
        <dbReference type="RuleBase" id="RU003762"/>
    </source>
</evidence>
<evidence type="ECO:0000259" key="13">
    <source>
        <dbReference type="PROSITE" id="PS50234"/>
    </source>
</evidence>
<feature type="repeat" description="FG-GAP" evidence="10">
    <location>
        <begin position="398"/>
        <end position="456"/>
    </location>
</feature>
<evidence type="ECO:0000256" key="3">
    <source>
        <dbReference type="ARBA" id="ARBA00022553"/>
    </source>
</evidence>
<dbReference type="SMART" id="SM00191">
    <property type="entry name" value="Int_alpha"/>
    <property type="match status" value="5"/>
</dbReference>
<feature type="domain" description="VWFA" evidence="13">
    <location>
        <begin position="795"/>
        <end position="1005"/>
    </location>
</feature>
<feature type="domain" description="VWFA" evidence="13">
    <location>
        <begin position="569"/>
        <end position="779"/>
    </location>
</feature>
<evidence type="ECO:0000256" key="12">
    <source>
        <dbReference type="SAM" id="MobiDB-lite"/>
    </source>
</evidence>
<feature type="repeat" description="FG-GAP" evidence="10">
    <location>
        <begin position="336"/>
        <end position="396"/>
    </location>
</feature>
<keyword evidence="7" id="KW-0106">Calcium</keyword>
<dbReference type="InterPro" id="IPR036465">
    <property type="entry name" value="vWFA_dom_sf"/>
</dbReference>
<organism evidence="14 15">
    <name type="scientific">Polypterus senegalus</name>
    <name type="common">Senegal bichir</name>
    <dbReference type="NCBI Taxonomy" id="55291"/>
    <lineage>
        <taxon>Eukaryota</taxon>
        <taxon>Metazoa</taxon>
        <taxon>Chordata</taxon>
        <taxon>Craniata</taxon>
        <taxon>Vertebrata</taxon>
        <taxon>Euteleostomi</taxon>
        <taxon>Actinopterygii</taxon>
        <taxon>Polypteriformes</taxon>
        <taxon>Polypteridae</taxon>
        <taxon>Polypterus</taxon>
    </lineage>
</organism>
<evidence type="ECO:0000256" key="1">
    <source>
        <dbReference type="ARBA" id="ARBA00004613"/>
    </source>
</evidence>
<dbReference type="InterPro" id="IPR050525">
    <property type="entry name" value="ECM_Assembly_Org"/>
</dbReference>
<protein>
    <submittedName>
        <fullName evidence="14">ITAL protein</fullName>
    </submittedName>
</protein>
<keyword evidence="11" id="KW-0472">Membrane</keyword>
<keyword evidence="3" id="KW-0597">Phosphoprotein</keyword>
<dbReference type="InterPro" id="IPR013519">
    <property type="entry name" value="Int_alpha_beta-p"/>
</dbReference>
<dbReference type="PRINTS" id="PR01185">
    <property type="entry name" value="INTEGRINA"/>
</dbReference>
<feature type="transmembrane region" description="Helical" evidence="11">
    <location>
        <begin position="1431"/>
        <end position="1453"/>
    </location>
</feature>
<comment type="caution">
    <text evidence="14">The sequence shown here is derived from an EMBL/GenBank/DDBJ whole genome shotgun (WGS) entry which is preliminary data.</text>
</comment>
<keyword evidence="11" id="KW-0130">Cell adhesion</keyword>
<evidence type="ECO:0000256" key="7">
    <source>
        <dbReference type="ARBA" id="ARBA00022837"/>
    </source>
</evidence>
<dbReference type="InterPro" id="IPR002035">
    <property type="entry name" value="VWF_A"/>
</dbReference>
<evidence type="ECO:0000256" key="6">
    <source>
        <dbReference type="ARBA" id="ARBA00022737"/>
    </source>
</evidence>
<feature type="compositionally biased region" description="Polar residues" evidence="12">
    <location>
        <begin position="1480"/>
        <end position="1500"/>
    </location>
</feature>